<dbReference type="Pfam" id="PF19055">
    <property type="entry name" value="ABC2_membrane_7"/>
    <property type="match status" value="1"/>
</dbReference>
<dbReference type="GeneID" id="92207959"/>
<dbReference type="InterPro" id="IPR003439">
    <property type="entry name" value="ABC_transporter-like_ATP-bd"/>
</dbReference>
<dbReference type="InterPro" id="IPR027417">
    <property type="entry name" value="P-loop_NTPase"/>
</dbReference>
<dbReference type="InterPro" id="IPR017871">
    <property type="entry name" value="ABC_transporter-like_CS"/>
</dbReference>
<evidence type="ECO:0000256" key="5">
    <source>
        <dbReference type="ARBA" id="ARBA00022840"/>
    </source>
</evidence>
<feature type="domain" description="ABC transporter" evidence="9">
    <location>
        <begin position="19"/>
        <end position="291"/>
    </location>
</feature>
<feature type="transmembrane region" description="Helical" evidence="8">
    <location>
        <begin position="1036"/>
        <end position="1055"/>
    </location>
</feature>
<dbReference type="InterPro" id="IPR013525">
    <property type="entry name" value="ABC2_TM"/>
</dbReference>
<dbReference type="Proteomes" id="UP001497383">
    <property type="component" value="Chromosome 3"/>
</dbReference>
<proteinExistence type="predicted"/>
<name>A0ABP0ZKX8_9ASCO</name>
<dbReference type="PROSITE" id="PS50893">
    <property type="entry name" value="ABC_TRANSPORTER_2"/>
    <property type="match status" value="2"/>
</dbReference>
<dbReference type="EMBL" id="OZ022407">
    <property type="protein sequence ID" value="CAK9438539.1"/>
    <property type="molecule type" value="Genomic_DNA"/>
</dbReference>
<dbReference type="PANTHER" id="PTHR48041">
    <property type="entry name" value="ABC TRANSPORTER G FAMILY MEMBER 28"/>
    <property type="match status" value="1"/>
</dbReference>
<dbReference type="Pfam" id="PF00005">
    <property type="entry name" value="ABC_tran"/>
    <property type="match status" value="2"/>
</dbReference>
<gene>
    <name evidence="10" type="ORF">LODBEIA_P27630</name>
</gene>
<dbReference type="Pfam" id="PF01061">
    <property type="entry name" value="ABC2_membrane"/>
    <property type="match status" value="2"/>
</dbReference>
<feature type="transmembrane region" description="Helical" evidence="8">
    <location>
        <begin position="1255"/>
        <end position="1279"/>
    </location>
</feature>
<reference evidence="10 11" key="1">
    <citation type="submission" date="2024-03" db="EMBL/GenBank/DDBJ databases">
        <authorList>
            <person name="Brejova B."/>
        </authorList>
    </citation>
    <scope>NUCLEOTIDE SEQUENCE [LARGE SCALE GENOMIC DNA]</scope>
    <source>
        <strain evidence="10 11">CBS 14171</strain>
    </source>
</reference>
<feature type="transmembrane region" description="Helical" evidence="8">
    <location>
        <begin position="1075"/>
        <end position="1091"/>
    </location>
</feature>
<accession>A0ABP0ZKX8</accession>
<comment type="subcellular location">
    <subcellularLocation>
        <location evidence="1">Membrane</location>
        <topology evidence="1">Multi-pass membrane protein</topology>
    </subcellularLocation>
</comment>
<evidence type="ECO:0000256" key="8">
    <source>
        <dbReference type="SAM" id="Phobius"/>
    </source>
</evidence>
<evidence type="ECO:0000313" key="10">
    <source>
        <dbReference type="EMBL" id="CAK9438539.1"/>
    </source>
</evidence>
<keyword evidence="2" id="KW-0813">Transport</keyword>
<feature type="transmembrane region" description="Helical" evidence="8">
    <location>
        <begin position="610"/>
        <end position="630"/>
    </location>
</feature>
<evidence type="ECO:0000256" key="3">
    <source>
        <dbReference type="ARBA" id="ARBA00022692"/>
    </source>
</evidence>
<dbReference type="SMART" id="SM00382">
    <property type="entry name" value="AAA"/>
    <property type="match status" value="2"/>
</dbReference>
<evidence type="ECO:0000256" key="7">
    <source>
        <dbReference type="ARBA" id="ARBA00023136"/>
    </source>
</evidence>
<feature type="transmembrane region" description="Helical" evidence="8">
    <location>
        <begin position="1123"/>
        <end position="1141"/>
    </location>
</feature>
<keyword evidence="3 8" id="KW-0812">Transmembrane</keyword>
<evidence type="ECO:0000256" key="6">
    <source>
        <dbReference type="ARBA" id="ARBA00022989"/>
    </source>
</evidence>
<dbReference type="SUPFAM" id="SSF52540">
    <property type="entry name" value="P-loop containing nucleoside triphosphate hydrolases"/>
    <property type="match status" value="2"/>
</dbReference>
<keyword evidence="7 8" id="KW-0472">Membrane</keyword>
<evidence type="ECO:0000313" key="11">
    <source>
        <dbReference type="Proteomes" id="UP001497383"/>
    </source>
</evidence>
<dbReference type="PANTHER" id="PTHR48041:SF119">
    <property type="entry name" value="ROA1P"/>
    <property type="match status" value="1"/>
</dbReference>
<evidence type="ECO:0000256" key="4">
    <source>
        <dbReference type="ARBA" id="ARBA00022741"/>
    </source>
</evidence>
<organism evidence="10 11">
    <name type="scientific">Lodderomyces beijingensis</name>
    <dbReference type="NCBI Taxonomy" id="1775926"/>
    <lineage>
        <taxon>Eukaryota</taxon>
        <taxon>Fungi</taxon>
        <taxon>Dikarya</taxon>
        <taxon>Ascomycota</taxon>
        <taxon>Saccharomycotina</taxon>
        <taxon>Pichiomycetes</taxon>
        <taxon>Debaryomycetaceae</taxon>
        <taxon>Candida/Lodderomyces clade</taxon>
        <taxon>Lodderomyces</taxon>
    </lineage>
</organism>
<dbReference type="RefSeq" id="XP_066829701.1">
    <property type="nucleotide sequence ID" value="XM_066972798.1"/>
</dbReference>
<sequence length="1284" mass="144056">MKQQESNVLEIPQEQRVGLKVRNLSVAVKSQLGNGSKECKESDDFNSRSPRILNDISFTIKPGELVALMGGSGAGKTTLLHTLSQRLNIGNRKLEFSGSVEYTRNEHIKHIKHAYLLQTDFFLPGLTVLETFQSQADLRLPPYVSKADKDELIEYIVEVLDLGHLKNTRVCQFSSHATTLSGGEQRRVSLAIQLLSRPSILFLDEPTSGLDTSTSLSLVQLLKKLASNKYGITIVLSIHQPRPEICDMFDKVCLLTHGGRLVYFGDLKNEAVDYFGKLDGLPEIDTNMSEYVMKLSVKDASTVESESQSVRRINYLVENWKTLNEHVYDSTVKENQKQFAANIKLFTTPKRDKISSLRQLAVMTKRDFKVSSRDYSSLAVLNFGILVIAVTVGWMFYRPNHDLAGIRSLISTQYVMLEVVGFCAMFIEAERLWTTEGAYFFREYKEHTASIPNFIISRRLAKFPLEDLPMTIIFAVLTFFMWGLRVGNGSHFGIYFTVTLLTQLCCMTAALLMFAISPSIPFTTLFINLFYQLQNSASGYFVNASTMPVYVRWTKYIAYFWYGFGALCANQFTDWVGDCPYNDSSRCAEYTGNAQLAILGYPQGWIAEPIGILVAWVVGFLILAGIALRFRSYDGGMAKTKKNKLGDEEGEGIQHEDRVFSPGETEVVEVDDNYPVEINLCNIHLEVKEKKYWLKTVGKKTLLNNISATFKADTVNCIMGPSGSGKSTCLNYLSNRLDRSSSFLASGDIKINNCQAVSRGELSRISAYVTQHDNSLIADLTVRETLYYQAKLRLPLKQQAAIPRIVNKLIRQTGLLDCADTLVGNDVVKGISGGEKRRLSISIQLLSKPKVLFLDEPTSGLDSTTAEAILNLLGELARENGTTVILTIHQPSEEVYSRFGTLLLLGKGGNVIYNGTSFGVVQYLASLGFINSSNKNTADYILDLISHSENEEVQVVEDRIARLTNNWRYRDKLDFNDDHVNDDEKTKIISEKKKNGVVGGPIDLSLFYFKRLSILHTFPVVAERQFVTQFRSKDSILSRVGQTIFLTIIHTLFFAPLRNSQDGISNRLGLIQEVLNLYFVGLVNNISLYPFERNLFYQEYKDGIYGVTEFGISYLLNELPTEIIPCFFFAAMIVFVCGLPRNASMYFAMFATGFVSINCGESLGIFVNSIFTHMEIATNVLSTIIIIAIFMGGTMSLHMPHFFKALNYLSPMKYAVSICANLGFENQTFKCDAEGDCSLRTGQDVLDYYNLEANIGAMFGGLFACFVLYRAIAIASIYVRVKWF</sequence>
<protein>
    <recommendedName>
        <fullName evidence="9">ABC transporter domain-containing protein</fullName>
    </recommendedName>
</protein>
<evidence type="ECO:0000259" key="9">
    <source>
        <dbReference type="PROSITE" id="PS50893"/>
    </source>
</evidence>
<keyword evidence="5" id="KW-0067">ATP-binding</keyword>
<dbReference type="Gene3D" id="3.40.50.300">
    <property type="entry name" value="P-loop containing nucleotide triphosphate hydrolases"/>
    <property type="match status" value="2"/>
</dbReference>
<feature type="transmembrane region" description="Helical" evidence="8">
    <location>
        <begin position="1180"/>
        <end position="1203"/>
    </location>
</feature>
<keyword evidence="11" id="KW-1185">Reference proteome</keyword>
<feature type="transmembrane region" description="Helical" evidence="8">
    <location>
        <begin position="375"/>
        <end position="397"/>
    </location>
</feature>
<dbReference type="PROSITE" id="PS00211">
    <property type="entry name" value="ABC_TRANSPORTER_1"/>
    <property type="match status" value="2"/>
</dbReference>
<feature type="transmembrane region" description="Helical" evidence="8">
    <location>
        <begin position="1147"/>
        <end position="1168"/>
    </location>
</feature>
<keyword evidence="4" id="KW-0547">Nucleotide-binding</keyword>
<feature type="transmembrane region" description="Helical" evidence="8">
    <location>
        <begin position="468"/>
        <end position="487"/>
    </location>
</feature>
<keyword evidence="6 8" id="KW-1133">Transmembrane helix</keyword>
<evidence type="ECO:0000256" key="1">
    <source>
        <dbReference type="ARBA" id="ARBA00004141"/>
    </source>
</evidence>
<evidence type="ECO:0000256" key="2">
    <source>
        <dbReference type="ARBA" id="ARBA00022448"/>
    </source>
</evidence>
<dbReference type="InterPro" id="IPR043926">
    <property type="entry name" value="ABCG_dom"/>
</dbReference>
<feature type="domain" description="ABC transporter" evidence="9">
    <location>
        <begin position="687"/>
        <end position="933"/>
    </location>
</feature>
<dbReference type="InterPro" id="IPR003593">
    <property type="entry name" value="AAA+_ATPase"/>
</dbReference>
<dbReference type="InterPro" id="IPR050352">
    <property type="entry name" value="ABCG_transporters"/>
</dbReference>
<feature type="transmembrane region" description="Helical" evidence="8">
    <location>
        <begin position="494"/>
        <end position="516"/>
    </location>
</feature>